<dbReference type="Proteomes" id="UP001166286">
    <property type="component" value="Unassembled WGS sequence"/>
</dbReference>
<feature type="compositionally biased region" description="Polar residues" evidence="1">
    <location>
        <begin position="13"/>
        <end position="24"/>
    </location>
</feature>
<sequence>MIPLPRDARTQEPSDPSSDYQSQIPLLAGRRNSYRVQQDEIGDPPSYDATIFQEDARQRSLNDNGYSRHPTVSGPSFPHYEADINSNPGSPEIAKTGVQSMPPSPGVSLNPRPPKAVLRRGLQIPTRISFITSGFHLPPTLCDAGVDRARWKAFTREVKGYGSMSKSQWANVLGCSFAVGLVIDSFILPGAGGLVVAPVLTHKRRRNKERENFRVAFDSGGLQLVAEKWNRELFEPLGLQVRIEPPNHFRAKDMKTMDVSSTKLFKYQEKKGLWSSSTGGLSESADKKEMKYAGKEWKYRTKAARKGRILIFPMEPEIIQAEDDEPAAVSSKGYVGQRDGGGISRTWHSQESGGPGTEYTSLPAAGSLNVLQTVQLCAAATGVAVHLQALT</sequence>
<evidence type="ECO:0000313" key="3">
    <source>
        <dbReference type="Proteomes" id="UP001166286"/>
    </source>
</evidence>
<dbReference type="AlphaFoldDB" id="A0AA39QUI6"/>
<gene>
    <name evidence="2" type="ORF">JMJ35_008942</name>
</gene>
<proteinExistence type="predicted"/>
<accession>A0AA39QUI6</accession>
<feature type="region of interest" description="Disordered" evidence="1">
    <location>
        <begin position="60"/>
        <end position="92"/>
    </location>
</feature>
<name>A0AA39QUI6_9LECA</name>
<evidence type="ECO:0000313" key="2">
    <source>
        <dbReference type="EMBL" id="KAK0508666.1"/>
    </source>
</evidence>
<feature type="compositionally biased region" description="Basic and acidic residues" evidence="1">
    <location>
        <begin position="1"/>
        <end position="12"/>
    </location>
</feature>
<evidence type="ECO:0000256" key="1">
    <source>
        <dbReference type="SAM" id="MobiDB-lite"/>
    </source>
</evidence>
<feature type="region of interest" description="Disordered" evidence="1">
    <location>
        <begin position="329"/>
        <end position="360"/>
    </location>
</feature>
<comment type="caution">
    <text evidence="2">The sequence shown here is derived from an EMBL/GenBank/DDBJ whole genome shotgun (WGS) entry which is preliminary data.</text>
</comment>
<protein>
    <submittedName>
        <fullName evidence="2">Uncharacterized protein</fullName>
    </submittedName>
</protein>
<dbReference type="EMBL" id="JAFEKC020000020">
    <property type="protein sequence ID" value="KAK0508666.1"/>
    <property type="molecule type" value="Genomic_DNA"/>
</dbReference>
<organism evidence="2 3">
    <name type="scientific">Cladonia borealis</name>
    <dbReference type="NCBI Taxonomy" id="184061"/>
    <lineage>
        <taxon>Eukaryota</taxon>
        <taxon>Fungi</taxon>
        <taxon>Dikarya</taxon>
        <taxon>Ascomycota</taxon>
        <taxon>Pezizomycotina</taxon>
        <taxon>Lecanoromycetes</taxon>
        <taxon>OSLEUM clade</taxon>
        <taxon>Lecanoromycetidae</taxon>
        <taxon>Lecanorales</taxon>
        <taxon>Lecanorineae</taxon>
        <taxon>Cladoniaceae</taxon>
        <taxon>Cladonia</taxon>
    </lineage>
</organism>
<feature type="region of interest" description="Disordered" evidence="1">
    <location>
        <begin position="1"/>
        <end position="33"/>
    </location>
</feature>
<keyword evidence="3" id="KW-1185">Reference proteome</keyword>
<reference evidence="2" key="1">
    <citation type="submission" date="2023-03" db="EMBL/GenBank/DDBJ databases">
        <title>Complete genome of Cladonia borealis.</title>
        <authorList>
            <person name="Park H."/>
        </authorList>
    </citation>
    <scope>NUCLEOTIDE SEQUENCE</scope>
    <source>
        <strain evidence="2">ANT050790</strain>
    </source>
</reference>